<dbReference type="Proteomes" id="UP001056518">
    <property type="component" value="Segment"/>
</dbReference>
<accession>A0A9E7SRR1</accession>
<keyword evidence="1" id="KW-0472">Membrane</keyword>
<name>A0A9E7SRR1_9CAUD</name>
<keyword evidence="1" id="KW-0812">Transmembrane</keyword>
<dbReference type="EMBL" id="ON005621">
    <property type="protein sequence ID" value="UTC27954.1"/>
    <property type="molecule type" value="Genomic_DNA"/>
</dbReference>
<sequence>MNFGPPNFWLMFAIIALAFGLGWLAKVLSKDPNPHLSGVEYVLGQLFLYRDLPGVFDRLEAEAEEGFDTNKHAKLFNEGMRDGLAFYHRMEDSGILALEDLQTRLNHMVNTGECSLTEVSIPLDVIDSLIGVGYPTSQPRQEQTP</sequence>
<keyword evidence="1" id="KW-1133">Transmembrane helix</keyword>
<evidence type="ECO:0000256" key="1">
    <source>
        <dbReference type="SAM" id="Phobius"/>
    </source>
</evidence>
<feature type="transmembrane region" description="Helical" evidence="1">
    <location>
        <begin position="6"/>
        <end position="25"/>
    </location>
</feature>
<evidence type="ECO:0000313" key="3">
    <source>
        <dbReference type="Proteomes" id="UP001056518"/>
    </source>
</evidence>
<keyword evidence="3" id="KW-1185">Reference proteome</keyword>
<proteinExistence type="predicted"/>
<dbReference type="RefSeq" id="YP_010738409.1">
    <property type="nucleotide sequence ID" value="NC_073027.1"/>
</dbReference>
<evidence type="ECO:0000313" key="2">
    <source>
        <dbReference type="EMBL" id="UTC27954.1"/>
    </source>
</evidence>
<protein>
    <submittedName>
        <fullName evidence="2">Uncharacterized protein</fullName>
    </submittedName>
</protein>
<reference evidence="2" key="1">
    <citation type="submission" date="2022-03" db="EMBL/GenBank/DDBJ databases">
        <authorList>
            <person name="Xu M."/>
        </authorList>
    </citation>
    <scope>NUCLEOTIDE SEQUENCE</scope>
</reference>
<dbReference type="KEGG" id="vg:79585780"/>
<organism evidence="2 3">
    <name type="scientific">Stenotrophomonas phage A1432</name>
    <dbReference type="NCBI Taxonomy" id="2930315"/>
    <lineage>
        <taxon>Viruses</taxon>
        <taxon>Duplodnaviria</taxon>
        <taxon>Heunggongvirae</taxon>
        <taxon>Uroviricota</taxon>
        <taxon>Caudoviricetes</taxon>
        <taxon>Mesyanzhinovviridae</taxon>
        <taxon>Bradleyvirinae</taxon>
        <taxon>Ghuizhouvirus</taxon>
        <taxon>Ghuizhouvirus A1432</taxon>
    </lineage>
</organism>
<dbReference type="GeneID" id="79585780"/>